<feature type="domain" description="Macrodomain effector MavL" evidence="2">
    <location>
        <begin position="19"/>
        <end position="371"/>
    </location>
</feature>
<protein>
    <submittedName>
        <fullName evidence="4">Substrate of the Dot/Icm secretion system</fullName>
    </submittedName>
</protein>
<evidence type="ECO:0000313" key="5">
    <source>
        <dbReference type="Proteomes" id="UP000054735"/>
    </source>
</evidence>
<evidence type="ECO:0000313" key="4">
    <source>
        <dbReference type="EMBL" id="STX33197.1"/>
    </source>
</evidence>
<dbReference type="OrthoDB" id="569482at2"/>
<dbReference type="AlphaFoldDB" id="A0A378ID93"/>
<evidence type="ECO:0000313" key="6">
    <source>
        <dbReference type="Proteomes" id="UP000255066"/>
    </source>
</evidence>
<organism evidence="4 6">
    <name type="scientific">Legionella birminghamensis</name>
    <dbReference type="NCBI Taxonomy" id="28083"/>
    <lineage>
        <taxon>Bacteria</taxon>
        <taxon>Pseudomonadati</taxon>
        <taxon>Pseudomonadota</taxon>
        <taxon>Gammaproteobacteria</taxon>
        <taxon>Legionellales</taxon>
        <taxon>Legionellaceae</taxon>
        <taxon>Legionella</taxon>
    </lineage>
</organism>
<dbReference type="Proteomes" id="UP000255066">
    <property type="component" value="Unassembled WGS sequence"/>
</dbReference>
<dbReference type="EMBL" id="LNXT01000044">
    <property type="protein sequence ID" value="KTC68861.1"/>
    <property type="molecule type" value="Genomic_DNA"/>
</dbReference>
<evidence type="ECO:0000313" key="3">
    <source>
        <dbReference type="EMBL" id="KTC68861.1"/>
    </source>
</evidence>
<dbReference type="InterPro" id="IPR057098">
    <property type="entry name" value="MavL"/>
</dbReference>
<dbReference type="GO" id="GO:0044161">
    <property type="term" value="C:host cell cytoplasmic vesicle"/>
    <property type="evidence" value="ECO:0007669"/>
    <property type="project" value="InterPro"/>
</dbReference>
<dbReference type="STRING" id="28083.Lbir_2394"/>
<reference evidence="3 5" key="1">
    <citation type="submission" date="2015-11" db="EMBL/GenBank/DDBJ databases">
        <title>Genomic analysis of 38 Legionella species identifies large and diverse effector repertoires.</title>
        <authorList>
            <person name="Burstein D."/>
            <person name="Amaro F."/>
            <person name="Zusman T."/>
            <person name="Lifshitz Z."/>
            <person name="Cohen O."/>
            <person name="Gilbert J.A."/>
            <person name="Pupko T."/>
            <person name="Shuman H.A."/>
            <person name="Segal G."/>
        </authorList>
    </citation>
    <scope>NUCLEOTIDE SEQUENCE [LARGE SCALE GENOMIC DNA]</scope>
    <source>
        <strain evidence="3 5">CDC#1407-AL-14</strain>
    </source>
</reference>
<proteinExistence type="predicted"/>
<feature type="domain" description="DrrA phosphatidylinositol 4-phosphate binding" evidence="1">
    <location>
        <begin position="510"/>
        <end position="605"/>
    </location>
</feature>
<dbReference type="InterPro" id="IPR038346">
    <property type="entry name" value="DrrA_PI4P-bd_sf"/>
</dbReference>
<dbReference type="Pfam" id="PF14860">
    <property type="entry name" value="DrrA_P4M"/>
    <property type="match status" value="1"/>
</dbReference>
<dbReference type="Gene3D" id="1.20.1280.280">
    <property type="match status" value="1"/>
</dbReference>
<dbReference type="EMBL" id="UGNW01000001">
    <property type="protein sequence ID" value="STX33197.1"/>
    <property type="molecule type" value="Genomic_DNA"/>
</dbReference>
<accession>A0A378ID93</accession>
<sequence length="616" mass="69652">MPKRIPQSYMPNNGQQRYLISKQTFDAIHEYQQQLGQGKVEPGVNVRAALNYLLAEGNDEFDPNKAFTPEDLEKIRKLSTEEFAQILMNSRKNWIFAEQVRIGDGQAWNEAEFKILSCIGSVVENATVYDNGRHSNPQIQGDGRYADNPHKVHLLCIPGAVLANPIDADRIVDTQPDGSKAINQEKYNDVYVDRLEMMFMQANELGKQEGRKTLVTVPGIGNGVFAGAFKGKTMPNLEKAIATILEAHPEWEHIGCVWLDGWQSPHINDQRIGNTLLRARNSGGNNGDHHLHSGQPYSELGQLSKAEEFAESAEELEEFKNYGRCKVFAWDPFSFEGNDWVAGSRQTDEGCIAATNAHEIISGIEGEYKPVPGRERERAFQPKGFPTWNDAFNEVNLKQSIADRMVVYKDNALVNSKEVSTTQQDLHLKISEIKKGGSFIRDNYPKEQWPAIAKYIVDYKAAIIENLPQRISVRFSKELEAMVKEATILDKKTLMSISHGYNHGDNNRTRYHWRAASANGLRNDLAELRGDALKRKIVEEYREKIASCTTKEELDEVRRDYESSNDKTIIESAQGLWTKTFGRETSSQKAMSEMFQEAEKRVNDFEAGYKSGMEAS</sequence>
<dbReference type="Pfam" id="PF24754">
    <property type="entry name" value="MavL"/>
    <property type="match status" value="1"/>
</dbReference>
<dbReference type="RefSeq" id="WP_058524399.1">
    <property type="nucleotide sequence ID" value="NZ_CAAAHV010000007.1"/>
</dbReference>
<reference evidence="4 6" key="2">
    <citation type="submission" date="2018-06" db="EMBL/GenBank/DDBJ databases">
        <authorList>
            <consortium name="Pathogen Informatics"/>
            <person name="Doyle S."/>
        </authorList>
    </citation>
    <scope>NUCLEOTIDE SEQUENCE [LARGE SCALE GENOMIC DNA]</scope>
    <source>
        <strain evidence="4 6">NCTC12437</strain>
    </source>
</reference>
<dbReference type="InterPro" id="IPR028057">
    <property type="entry name" value="DrrA_P4M"/>
</dbReference>
<keyword evidence="5" id="KW-1185">Reference proteome</keyword>
<evidence type="ECO:0000259" key="1">
    <source>
        <dbReference type="Pfam" id="PF14860"/>
    </source>
</evidence>
<gene>
    <name evidence="4" type="primary">SidM_2</name>
    <name evidence="3" type="ORF">Lbir_2394</name>
    <name evidence="4" type="ORF">NCTC12437_03018</name>
</gene>
<evidence type="ECO:0000259" key="2">
    <source>
        <dbReference type="Pfam" id="PF24754"/>
    </source>
</evidence>
<dbReference type="Proteomes" id="UP000054735">
    <property type="component" value="Unassembled WGS sequence"/>
</dbReference>
<name>A0A378ID93_9GAMM</name>
<dbReference type="GO" id="GO:0031267">
    <property type="term" value="F:small GTPase binding"/>
    <property type="evidence" value="ECO:0007669"/>
    <property type="project" value="InterPro"/>
</dbReference>